<accession>W1XTZ9</accession>
<protein>
    <submittedName>
        <fullName evidence="1">Uncharacterized protein</fullName>
    </submittedName>
</protein>
<dbReference type="Gene3D" id="3.40.630.10">
    <property type="entry name" value="Zn peptidases"/>
    <property type="match status" value="1"/>
</dbReference>
<name>W1XTZ9_9ZZZZ</name>
<comment type="caution">
    <text evidence="1">The sequence shown here is derived from an EMBL/GenBank/DDBJ whole genome shotgun (WGS) entry which is preliminary data.</text>
</comment>
<proteinExistence type="predicted"/>
<organism evidence="1">
    <name type="scientific">human gut metagenome</name>
    <dbReference type="NCBI Taxonomy" id="408170"/>
    <lineage>
        <taxon>unclassified sequences</taxon>
        <taxon>metagenomes</taxon>
        <taxon>organismal metagenomes</taxon>
    </lineage>
</organism>
<feature type="non-terminal residue" evidence="1">
    <location>
        <position position="74"/>
    </location>
</feature>
<reference evidence="1" key="1">
    <citation type="submission" date="2013-12" db="EMBL/GenBank/DDBJ databases">
        <title>A Varibaculum cambriense genome reconstructed from a premature infant gut community with otherwise low bacterial novelty that shifts toward anaerobic metabolism during the third week of life.</title>
        <authorList>
            <person name="Brown C.T."/>
            <person name="Sharon I."/>
            <person name="Thomas B.C."/>
            <person name="Castelle C.J."/>
            <person name="Morowitz M.J."/>
            <person name="Banfield J.F."/>
        </authorList>
    </citation>
    <scope>NUCLEOTIDE SEQUENCE</scope>
</reference>
<evidence type="ECO:0000313" key="1">
    <source>
        <dbReference type="EMBL" id="ETJ33591.1"/>
    </source>
</evidence>
<gene>
    <name evidence="1" type="ORF">Q604_UNBC11958G0001</name>
</gene>
<sequence>MVFPSQEEQIEKFEKDHVAQHYFEVLRTLISKKSVFAQQVGLKEVARYLGEIFKCVGAEVEIDESYTAPFVMAH</sequence>
<dbReference type="EMBL" id="AZMM01011958">
    <property type="protein sequence ID" value="ETJ33591.1"/>
    <property type="molecule type" value="Genomic_DNA"/>
</dbReference>
<dbReference type="AlphaFoldDB" id="W1XTZ9"/>